<evidence type="ECO:0000313" key="2">
    <source>
        <dbReference type="EMBL" id="PKA49173.1"/>
    </source>
</evidence>
<dbReference type="PANTHER" id="PTHR35488:SF4">
    <property type="entry name" value="DUF4005 DOMAIN-CONTAINING PROTEIN"/>
    <property type="match status" value="1"/>
</dbReference>
<dbReference type="Proteomes" id="UP000236161">
    <property type="component" value="Unassembled WGS sequence"/>
</dbReference>
<organism evidence="2 3">
    <name type="scientific">Apostasia shenzhenica</name>
    <dbReference type="NCBI Taxonomy" id="1088818"/>
    <lineage>
        <taxon>Eukaryota</taxon>
        <taxon>Viridiplantae</taxon>
        <taxon>Streptophyta</taxon>
        <taxon>Embryophyta</taxon>
        <taxon>Tracheophyta</taxon>
        <taxon>Spermatophyta</taxon>
        <taxon>Magnoliopsida</taxon>
        <taxon>Liliopsida</taxon>
        <taxon>Asparagales</taxon>
        <taxon>Orchidaceae</taxon>
        <taxon>Apostasioideae</taxon>
        <taxon>Apostasia</taxon>
    </lineage>
</organism>
<reference evidence="2 3" key="1">
    <citation type="journal article" date="2017" name="Nature">
        <title>The Apostasia genome and the evolution of orchids.</title>
        <authorList>
            <person name="Zhang G.Q."/>
            <person name="Liu K.W."/>
            <person name="Li Z."/>
            <person name="Lohaus R."/>
            <person name="Hsiao Y.Y."/>
            <person name="Niu S.C."/>
            <person name="Wang J.Y."/>
            <person name="Lin Y.C."/>
            <person name="Xu Q."/>
            <person name="Chen L.J."/>
            <person name="Yoshida K."/>
            <person name="Fujiwara S."/>
            <person name="Wang Z.W."/>
            <person name="Zhang Y.Q."/>
            <person name="Mitsuda N."/>
            <person name="Wang M."/>
            <person name="Liu G.H."/>
            <person name="Pecoraro L."/>
            <person name="Huang H.X."/>
            <person name="Xiao X.J."/>
            <person name="Lin M."/>
            <person name="Wu X.Y."/>
            <person name="Wu W.L."/>
            <person name="Chen Y.Y."/>
            <person name="Chang S.B."/>
            <person name="Sakamoto S."/>
            <person name="Ohme-Takagi M."/>
            <person name="Yagi M."/>
            <person name="Zeng S.J."/>
            <person name="Shen C.Y."/>
            <person name="Yeh C.M."/>
            <person name="Luo Y.B."/>
            <person name="Tsai W.C."/>
            <person name="Van de Peer Y."/>
            <person name="Liu Z.J."/>
        </authorList>
    </citation>
    <scope>NUCLEOTIDE SEQUENCE [LARGE SCALE GENOMIC DNA]</scope>
    <source>
        <strain evidence="3">cv. Shenzhen</strain>
        <tissue evidence="2">Stem</tissue>
    </source>
</reference>
<evidence type="ECO:0000256" key="1">
    <source>
        <dbReference type="SAM" id="MobiDB-lite"/>
    </source>
</evidence>
<dbReference type="PANTHER" id="PTHR35488">
    <property type="entry name" value="OS05G0358900 PROTEIN-RELATED"/>
    <property type="match status" value="1"/>
</dbReference>
<feature type="compositionally biased region" description="Basic and acidic residues" evidence="1">
    <location>
        <begin position="78"/>
        <end position="89"/>
    </location>
</feature>
<proteinExistence type="predicted"/>
<accession>A0A2I0A0U6</accession>
<name>A0A2I0A0U6_9ASPA</name>
<protein>
    <submittedName>
        <fullName evidence="2">Uncharacterized protein</fullName>
    </submittedName>
</protein>
<dbReference type="EMBL" id="KZ452040">
    <property type="protein sequence ID" value="PKA49173.1"/>
    <property type="molecule type" value="Genomic_DNA"/>
</dbReference>
<feature type="region of interest" description="Disordered" evidence="1">
    <location>
        <begin position="78"/>
        <end position="129"/>
    </location>
</feature>
<gene>
    <name evidence="2" type="ORF">AXF42_Ash010858</name>
</gene>
<evidence type="ECO:0000313" key="3">
    <source>
        <dbReference type="Proteomes" id="UP000236161"/>
    </source>
</evidence>
<feature type="region of interest" description="Disordered" evidence="1">
    <location>
        <begin position="33"/>
        <end position="63"/>
    </location>
</feature>
<sequence length="160" mass="17716">MPSTSSIKGSSASLQLLFFAEKFLEEARKHERTTINLQPVPPSSPSLPAKATAVKEDRKSRKSWKRTLFFRWWRRPEKRSSVREEDRGRNVNGCEKKKKNGPVSGPLFSGRGGAGLLSRRPASGPLAGMSAPETAEEIKLPYTCLYGGNHKAFGPVYLVT</sequence>
<dbReference type="OrthoDB" id="737456at2759"/>
<keyword evidence="3" id="KW-1185">Reference proteome</keyword>
<dbReference type="STRING" id="1088818.A0A2I0A0U6"/>
<dbReference type="AlphaFoldDB" id="A0A2I0A0U6"/>